<dbReference type="EMBL" id="CP073767">
    <property type="protein sequence ID" value="UWZ51702.1"/>
    <property type="molecule type" value="Genomic_DNA"/>
</dbReference>
<accession>A0A9Q9MJ96</accession>
<protein>
    <recommendedName>
        <fullName evidence="1">CBU-0592-like domain-containing protein</fullName>
    </recommendedName>
</protein>
<name>A0A9Q9MJ96_9ACTN</name>
<gene>
    <name evidence="2" type="ORF">Daura_33855</name>
</gene>
<dbReference type="NCBIfam" id="NF047864">
    <property type="entry name" value="CBU_0592_membra"/>
    <property type="match status" value="1"/>
</dbReference>
<organism evidence="2 3">
    <name type="scientific">Dactylosporangium aurantiacum</name>
    <dbReference type="NCBI Taxonomy" id="35754"/>
    <lineage>
        <taxon>Bacteria</taxon>
        <taxon>Bacillati</taxon>
        <taxon>Actinomycetota</taxon>
        <taxon>Actinomycetes</taxon>
        <taxon>Micromonosporales</taxon>
        <taxon>Micromonosporaceae</taxon>
        <taxon>Dactylosporangium</taxon>
    </lineage>
</organism>
<dbReference type="Pfam" id="PF26604">
    <property type="entry name" value="CBU_0592"/>
    <property type="match status" value="1"/>
</dbReference>
<evidence type="ECO:0000313" key="3">
    <source>
        <dbReference type="Proteomes" id="UP001058003"/>
    </source>
</evidence>
<dbReference type="AlphaFoldDB" id="A0A9Q9MJ96"/>
<reference evidence="2" key="1">
    <citation type="submission" date="2021-04" db="EMBL/GenBank/DDBJ databases">
        <title>Dactylosporangium aurantiacum NRRL B-8018 full assembly.</title>
        <authorList>
            <person name="Hartkoorn R.C."/>
            <person name="Beaudoing E."/>
            <person name="Hot D."/>
        </authorList>
    </citation>
    <scope>NUCLEOTIDE SEQUENCE</scope>
    <source>
        <strain evidence="2">NRRL B-8018</strain>
    </source>
</reference>
<dbReference type="Proteomes" id="UP001058003">
    <property type="component" value="Chromosome"/>
</dbReference>
<proteinExistence type="predicted"/>
<feature type="domain" description="CBU-0592-like" evidence="1">
    <location>
        <begin position="2"/>
        <end position="71"/>
    </location>
</feature>
<sequence length="81" mass="8815">MFVQVFGSLCVLVPFVLVQLGRLSSTSRWYGWLNLTGSSLLAVEAAIGHDWGFLLLEGVWAAVSLHSLTKVRADNADVPVE</sequence>
<dbReference type="RefSeq" id="WP_033359044.1">
    <property type="nucleotide sequence ID" value="NZ_CP073767.1"/>
</dbReference>
<dbReference type="KEGG" id="daur:Daura_33855"/>
<evidence type="ECO:0000259" key="1">
    <source>
        <dbReference type="Pfam" id="PF26604"/>
    </source>
</evidence>
<keyword evidence="3" id="KW-1185">Reference proteome</keyword>
<dbReference type="InterPro" id="IPR058058">
    <property type="entry name" value="CBU_0592-like"/>
</dbReference>
<dbReference type="OrthoDB" id="73992at2"/>
<evidence type="ECO:0000313" key="2">
    <source>
        <dbReference type="EMBL" id="UWZ51702.1"/>
    </source>
</evidence>